<dbReference type="Proteomes" id="UP000011682">
    <property type="component" value="Unassembled WGS sequence"/>
</dbReference>
<keyword evidence="2" id="KW-1185">Reference proteome</keyword>
<protein>
    <submittedName>
        <fullName evidence="1">Uncharacterized protein</fullName>
    </submittedName>
</protein>
<gene>
    <name evidence="1" type="ORF">D187_009804</name>
</gene>
<dbReference type="EMBL" id="ANAH02000049">
    <property type="protein sequence ID" value="EPX57530.1"/>
    <property type="molecule type" value="Genomic_DNA"/>
</dbReference>
<accession>S9NZ97</accession>
<evidence type="ECO:0000313" key="2">
    <source>
        <dbReference type="Proteomes" id="UP000011682"/>
    </source>
</evidence>
<dbReference type="AlphaFoldDB" id="S9NZ97"/>
<name>S9NZ97_CYSF2</name>
<proteinExistence type="predicted"/>
<evidence type="ECO:0000313" key="1">
    <source>
        <dbReference type="EMBL" id="EPX57530.1"/>
    </source>
</evidence>
<organism evidence="1 2">
    <name type="scientific">Cystobacter fuscus (strain ATCC 25194 / DSM 2262 / NBRC 100088 / M29)</name>
    <dbReference type="NCBI Taxonomy" id="1242864"/>
    <lineage>
        <taxon>Bacteria</taxon>
        <taxon>Pseudomonadati</taxon>
        <taxon>Myxococcota</taxon>
        <taxon>Myxococcia</taxon>
        <taxon>Myxococcales</taxon>
        <taxon>Cystobacterineae</taxon>
        <taxon>Archangiaceae</taxon>
        <taxon>Cystobacter</taxon>
    </lineage>
</organism>
<sequence length="500" mass="55829">MGGVDLVLSIREDCLNRAMGYLQARGKLPASWTAKSEGPGGASVLDVKLLAPWVRLCPGWTPQKGTRVDVSLKLGSGTFTYPGEQKPVEVVVKDWVVTFTSQLAISDLAQRIQKAGGQVPPELKAQLEVLGERYLDYRCLYLDLENVNLLDEESVLISGPRLPKEAQAAMREHLRRWIELRRDNLDATLLCVMPARPKPGLEPTVHPTGVTFATHEQPIPQRREPVRVLSWLMTTQGRPVPTHDVPAPFQKPWPVGSQVDGVLVLGREAALNAFLNQLKPAFSIRTDAQLSHTGESLVFACTPTVTASSLEGHPIFGGKYTLCLRQDRRSFDFSWTKVASLRVSQDIGGKEPYVLTCEVRSDYTGVVRFETPPQNARSWRAVADKRTFQISGTNWNGQPFDPRHIDEKGWIEMLLSLRYLPKLAEKIAATRAQIENLARFMADSMETSSVTSFAPFEFVPPGNANFSFSNLRFDDQLNLLVEVMFDYTVERPSNLEGQRS</sequence>
<reference evidence="1" key="1">
    <citation type="submission" date="2013-05" db="EMBL/GenBank/DDBJ databases">
        <title>Genome assembly of Cystobacter fuscus DSM 2262.</title>
        <authorList>
            <person name="Sharma G."/>
            <person name="Khatri I."/>
            <person name="Kaur C."/>
            <person name="Mayilraj S."/>
            <person name="Subramanian S."/>
        </authorList>
    </citation>
    <scope>NUCLEOTIDE SEQUENCE [LARGE SCALE GENOMIC DNA]</scope>
    <source>
        <strain evidence="1">DSM 2262</strain>
    </source>
</reference>
<comment type="caution">
    <text evidence="1">The sequence shown here is derived from an EMBL/GenBank/DDBJ whole genome shotgun (WGS) entry which is preliminary data.</text>
</comment>